<gene>
    <name evidence="1" type="ORF">KPSA1_00922</name>
</gene>
<name>A0A2V0QEF5_PSESF</name>
<evidence type="ECO:0000313" key="1">
    <source>
        <dbReference type="EMBL" id="GBH07562.1"/>
    </source>
</evidence>
<comment type="caution">
    <text evidence="1">The sequence shown here is derived from an EMBL/GenBank/DDBJ whole genome shotgun (WGS) entry which is preliminary data.</text>
</comment>
<dbReference type="Proteomes" id="UP000247480">
    <property type="component" value="Unassembled WGS sequence"/>
</dbReference>
<sequence length="49" mass="5320">MRVSKSVIGVDVAKIELVTYQADSDLLALIPNEKPAIKRSHVLRTEAGS</sequence>
<proteinExistence type="predicted"/>
<reference evidence="1 2" key="1">
    <citation type="submission" date="2018-04" db="EMBL/GenBank/DDBJ databases">
        <title>Draft genome sequence of Pseudomonas syringae pv. actinidiae biovar 1 strains isolated from kiwifruit in Kagawa prefecture.</title>
        <authorList>
            <person name="Tabuchi M."/>
            <person name="Saito M."/>
            <person name="Fujiwara S."/>
            <person name="Sasa N."/>
            <person name="Akimitsu K."/>
            <person name="Gomi K."/>
            <person name="Konishi-Sugita S."/>
            <person name="Hamano K."/>
            <person name="Kataoka I."/>
        </authorList>
    </citation>
    <scope>NUCLEOTIDE SEQUENCE [LARGE SCALE GENOMIC DNA]</scope>
    <source>
        <strain evidence="1 2">MAFF212206</strain>
    </source>
</reference>
<organism evidence="1 2">
    <name type="scientific">Pseudomonas syringae pv. actinidiae</name>
    <dbReference type="NCBI Taxonomy" id="103796"/>
    <lineage>
        <taxon>Bacteria</taxon>
        <taxon>Pseudomonadati</taxon>
        <taxon>Pseudomonadota</taxon>
        <taxon>Gammaproteobacteria</taxon>
        <taxon>Pseudomonadales</taxon>
        <taxon>Pseudomonadaceae</taxon>
        <taxon>Pseudomonas</taxon>
        <taxon>Pseudomonas syringae</taxon>
    </lineage>
</organism>
<evidence type="ECO:0000313" key="2">
    <source>
        <dbReference type="Proteomes" id="UP000247480"/>
    </source>
</evidence>
<dbReference type="EMBL" id="BGJZ01000037">
    <property type="protein sequence ID" value="GBH07562.1"/>
    <property type="molecule type" value="Genomic_DNA"/>
</dbReference>
<accession>A0A2V0QEF5</accession>
<dbReference type="AlphaFoldDB" id="A0A2V0QEF5"/>
<protein>
    <submittedName>
        <fullName evidence="1">Uncharacterized protein</fullName>
    </submittedName>
</protein>